<feature type="coiled-coil region" evidence="1">
    <location>
        <begin position="1625"/>
        <end position="1652"/>
    </location>
</feature>
<dbReference type="SUPFAM" id="SSF47576">
    <property type="entry name" value="Calponin-homology domain, CH-domain"/>
    <property type="match status" value="1"/>
</dbReference>
<dbReference type="InterPro" id="IPR001715">
    <property type="entry name" value="CH_dom"/>
</dbReference>
<gene>
    <name evidence="5" type="ORF">BDV28DRAFT_141466</name>
</gene>
<dbReference type="Pfam" id="PF03836">
    <property type="entry name" value="RasGAP_C"/>
    <property type="match status" value="1"/>
</dbReference>
<protein>
    <recommendedName>
        <fullName evidence="7">Ras GTPase activating protein</fullName>
    </recommendedName>
</protein>
<feature type="compositionally biased region" description="Polar residues" evidence="2">
    <location>
        <begin position="13"/>
        <end position="22"/>
    </location>
</feature>
<feature type="compositionally biased region" description="Low complexity" evidence="2">
    <location>
        <begin position="27"/>
        <end position="64"/>
    </location>
</feature>
<feature type="domain" description="Calponin-homology (CH)" evidence="4">
    <location>
        <begin position="294"/>
        <end position="405"/>
    </location>
</feature>
<dbReference type="SMART" id="SM00015">
    <property type="entry name" value="IQ"/>
    <property type="match status" value="11"/>
</dbReference>
<dbReference type="SUPFAM" id="SSF48350">
    <property type="entry name" value="GTPase activation domain, GAP"/>
    <property type="match status" value="1"/>
</dbReference>
<dbReference type="InterPro" id="IPR001936">
    <property type="entry name" value="RasGAP_dom"/>
</dbReference>
<organism evidence="5 6">
    <name type="scientific">Aspergillus coremiiformis</name>
    <dbReference type="NCBI Taxonomy" id="138285"/>
    <lineage>
        <taxon>Eukaryota</taxon>
        <taxon>Fungi</taxon>
        <taxon>Dikarya</taxon>
        <taxon>Ascomycota</taxon>
        <taxon>Pezizomycotina</taxon>
        <taxon>Eurotiomycetes</taxon>
        <taxon>Eurotiomycetidae</taxon>
        <taxon>Eurotiales</taxon>
        <taxon>Aspergillaceae</taxon>
        <taxon>Aspergillus</taxon>
        <taxon>Aspergillus subgen. Circumdati</taxon>
    </lineage>
</organism>
<keyword evidence="1" id="KW-0175">Coiled coil</keyword>
<evidence type="ECO:0000259" key="4">
    <source>
        <dbReference type="PROSITE" id="PS50021"/>
    </source>
</evidence>
<feature type="compositionally biased region" description="Polar residues" evidence="2">
    <location>
        <begin position="85"/>
        <end position="95"/>
    </location>
</feature>
<proteinExistence type="predicted"/>
<dbReference type="PANTHER" id="PTHR14149:SF14">
    <property type="entry name" value="CALPONIN-HOMOLOGY (CH) DOMAIN-CONTAINING PROTEIN"/>
    <property type="match status" value="1"/>
</dbReference>
<feature type="region of interest" description="Disordered" evidence="2">
    <location>
        <begin position="156"/>
        <end position="206"/>
    </location>
</feature>
<dbReference type="InterPro" id="IPR000048">
    <property type="entry name" value="IQ_motif_EF-hand-BS"/>
</dbReference>
<feature type="compositionally biased region" description="Polar residues" evidence="2">
    <location>
        <begin position="168"/>
        <end position="183"/>
    </location>
</feature>
<name>A0A5N6Z055_9EURO</name>
<evidence type="ECO:0000259" key="3">
    <source>
        <dbReference type="PROSITE" id="PS50018"/>
    </source>
</evidence>
<dbReference type="Gene3D" id="1.10.418.10">
    <property type="entry name" value="Calponin-like domain"/>
    <property type="match status" value="1"/>
</dbReference>
<reference evidence="6" key="1">
    <citation type="submission" date="2019-04" db="EMBL/GenBank/DDBJ databases">
        <title>Friends and foes A comparative genomics studyof 23 Aspergillus species from section Flavi.</title>
        <authorList>
            <consortium name="DOE Joint Genome Institute"/>
            <person name="Kjaerbolling I."/>
            <person name="Vesth T."/>
            <person name="Frisvad J.C."/>
            <person name="Nybo J.L."/>
            <person name="Theobald S."/>
            <person name="Kildgaard S."/>
            <person name="Isbrandt T."/>
            <person name="Kuo A."/>
            <person name="Sato A."/>
            <person name="Lyhne E.K."/>
            <person name="Kogle M.E."/>
            <person name="Wiebenga A."/>
            <person name="Kun R.S."/>
            <person name="Lubbers R.J."/>
            <person name="Makela M.R."/>
            <person name="Barry K."/>
            <person name="Chovatia M."/>
            <person name="Clum A."/>
            <person name="Daum C."/>
            <person name="Haridas S."/>
            <person name="He G."/>
            <person name="LaButti K."/>
            <person name="Lipzen A."/>
            <person name="Mondo S."/>
            <person name="Riley R."/>
            <person name="Salamov A."/>
            <person name="Simmons B.A."/>
            <person name="Magnuson J.K."/>
            <person name="Henrissat B."/>
            <person name="Mortensen U.H."/>
            <person name="Larsen T.O."/>
            <person name="Devries R.P."/>
            <person name="Grigoriev I.V."/>
            <person name="Machida M."/>
            <person name="Baker S.E."/>
            <person name="Andersen M.R."/>
        </authorList>
    </citation>
    <scope>NUCLEOTIDE SEQUENCE [LARGE SCALE GENOMIC DNA]</scope>
    <source>
        <strain evidence="6">CBS 553.77</strain>
    </source>
</reference>
<dbReference type="InterPro" id="IPR008936">
    <property type="entry name" value="Rho_GTPase_activation_prot"/>
</dbReference>
<evidence type="ECO:0000313" key="5">
    <source>
        <dbReference type="EMBL" id="KAE8349330.1"/>
    </source>
</evidence>
<dbReference type="Gene3D" id="1.10.506.10">
    <property type="entry name" value="GTPase Activation - p120gap, domain 1"/>
    <property type="match status" value="1"/>
</dbReference>
<dbReference type="PROSITE" id="PS50096">
    <property type="entry name" value="IQ"/>
    <property type="match status" value="10"/>
</dbReference>
<dbReference type="OrthoDB" id="775356at2759"/>
<sequence>MSSHPAPLRRSQTDFPTQTSSPLRHGSTASTNSSIYSISTNSLAPSRTSTVSSTGSTGSTLSIGHQRGKSEINTMSAEKGKSDPSRWSNAGTTYESIRRSLRPLSQAPNASVPANKQVTYGHARSRTIDSSQYWKENRPQTPERHNGYHELLKAKESPDVYGPPSPKSPHNLNPHTISAQTRPQARAHHSHSLSTPQPPPLTTTLSTPELETFQKSSTGHLRTLSKFAQSGETDEFSMHSPSVVGLLGRRRLKRADSLAGTGAVSVSRKKNASSWAAGNWMDKQRQFLQAYEYLCHIGEAKEWIEEVIHKQIPPIVQLEEALRDGVTLAEVVQAMYPNRTLRIFRHPKLQYRHSDNIALFFRLLDEVELPELFRFELIDLYEKKNIPKVIHCIHALSWLLFKKGLVDFRMGNLVGQLEFEHHELEQTQKGLDKAGVSMPSFTGMAANFGAEPEPEPEPESEEDRIERELHESEASIADFQAQIKGAMLRLQLGNLMNGLWDFEHLLVDLQSRIRGDWARQIVQYRLDMRAFAVNLQAICRGFIMRSRQKGDMENYQAQEQGILQLQTLIRASKVRGGVNYLRSKMRKEESGIKEIQAAIRGALQRKAVGALYHDTRDAEDQVRLLQAAIRGALQRNVVGALYHDTRDAEDQVRLLQAAIRGALQRNVVGALYHDTRDAEDQVRLLQAAIRGALQRSKISKQCEETRSSEDAIRELQSLIRGSFIRQQMDAQYAKINTARGNAELLQAAIRGSQARKSIAQLKDLLAQQTPSILAVQSAARALAVRKHQLQLAEVLGETEDQHIALQAMARGNTVRNQLESLREALAEHVPLFINLQSILRAKAVRSFLDSQQKSLRGEEGSILELQSLARGALVRWRLEADAEALQAEELTIIDLQALARAAVLRIEIGGILEQLDDCEDAVSQLQAHIRAMLVRVYVGQSLADLAAEEDVITDLQSRIRGHIVRSKFEEKRQYYRANMDKVIKAQSFVRGRIQGQAYKSLTSGKNPPVGTVKGFVHLLNDSEFDFDEEIEFERMRKLVVQQVRQNELAEQYISQLDIKIALLVKNKITLDEVVKHQKHFGGHVGSLLPNREISSNDPFDLKALNKTSRRKLEHYQVFFFLLQTQSQYLAKLFRRLRELNTSEKEYERIRHLMMGLFGYSQKRREEYYLIKLLARSAREEIESFDSLHDYLRCNSFWSKLFASYMKSPRDRKFMRDVLGTVVKENIIDNPELDLESDPIQIYRSAINNEELLTGKRSRRRLDIPREEAIRDPETRATFIQHLQDLRDIANQFFTAFEELLYRMPFGIRYIAKEMYECLLARFAGDDPGFILQTAGHWLWKNYFQPAVMEPEKYGVIDRGLTQEQKRNLSEIAKVIAQVSSGRLFGAENVYLQPLNSYIGDSIQRLGHIWGNMISVQDAEAYFDIDEFNDLYAKTKPTLYIKLSDIFSIHQLVASEIHYICPNPDDILKEVVRDLGNVKSNENELMSVNSSEISLTLNPKLAQVEDPEADVKALFMETKRCILYIIRVQSGANLMEIMVKPPTEEDEEKWMTFVRDELSANNTKRSAYSEANTLVDLASMTYSELKRTALENIIQLEQTGKIRRDNHYQDLLNAIAIDIRTKHRRRIQREREIESARSTLARLNDQAAWLEQQFKTYNDYIEQAMVTLQNKKGKKRFLMPFTKQWDHQRELQKSGKVFKFGSYKYSARNLADRGVLVHWKGYTERQWDRVDLTISSNEVGVFTIDGSSGPMMIPGANAQVPLDDLLQAQFNNMQFLDFFDGHLRVNVNLFLHLIMRKFYNE</sequence>
<keyword evidence="6" id="KW-1185">Reference proteome</keyword>
<accession>A0A5N6Z055</accession>
<dbReference type="GO" id="GO:0005096">
    <property type="term" value="F:GTPase activator activity"/>
    <property type="evidence" value="ECO:0007669"/>
    <property type="project" value="TreeGrafter"/>
</dbReference>
<dbReference type="Pfam" id="PF00616">
    <property type="entry name" value="RasGAP"/>
    <property type="match status" value="1"/>
</dbReference>
<dbReference type="Proteomes" id="UP000327118">
    <property type="component" value="Unassembled WGS sequence"/>
</dbReference>
<dbReference type="EMBL" id="ML739318">
    <property type="protein sequence ID" value="KAE8349330.1"/>
    <property type="molecule type" value="Genomic_DNA"/>
</dbReference>
<feature type="region of interest" description="Disordered" evidence="2">
    <location>
        <begin position="1"/>
        <end position="124"/>
    </location>
</feature>
<feature type="domain" description="Ras-GAP" evidence="3">
    <location>
        <begin position="1164"/>
        <end position="1380"/>
    </location>
</feature>
<dbReference type="CDD" id="cd05127">
    <property type="entry name" value="RasGAP_IQGAP_like"/>
    <property type="match status" value="1"/>
</dbReference>
<evidence type="ECO:0000256" key="2">
    <source>
        <dbReference type="SAM" id="MobiDB-lite"/>
    </source>
</evidence>
<dbReference type="SMART" id="SM00323">
    <property type="entry name" value="RasGAP"/>
    <property type="match status" value="1"/>
</dbReference>
<evidence type="ECO:0000256" key="1">
    <source>
        <dbReference type="SAM" id="Coils"/>
    </source>
</evidence>
<dbReference type="Pfam" id="PF00307">
    <property type="entry name" value="CH"/>
    <property type="match status" value="1"/>
</dbReference>
<dbReference type="CDD" id="cd21206">
    <property type="entry name" value="CH_IQGAP"/>
    <property type="match status" value="1"/>
</dbReference>
<dbReference type="PROSITE" id="PS50018">
    <property type="entry name" value="RAS_GTPASE_ACTIV_2"/>
    <property type="match status" value="1"/>
</dbReference>
<dbReference type="InterPro" id="IPR036872">
    <property type="entry name" value="CH_dom_sf"/>
</dbReference>
<evidence type="ECO:0008006" key="7">
    <source>
        <dbReference type="Google" id="ProtNLM"/>
    </source>
</evidence>
<dbReference type="SMART" id="SM00033">
    <property type="entry name" value="CH"/>
    <property type="match status" value="1"/>
</dbReference>
<feature type="compositionally biased region" description="Polar residues" evidence="2">
    <location>
        <begin position="106"/>
        <end position="118"/>
    </location>
</feature>
<evidence type="ECO:0000313" key="6">
    <source>
        <dbReference type="Proteomes" id="UP000327118"/>
    </source>
</evidence>
<dbReference type="GO" id="GO:0005938">
    <property type="term" value="C:cell cortex"/>
    <property type="evidence" value="ECO:0007669"/>
    <property type="project" value="TreeGrafter"/>
</dbReference>
<dbReference type="InterPro" id="IPR000593">
    <property type="entry name" value="RasGAP_C"/>
</dbReference>
<dbReference type="PANTHER" id="PTHR14149">
    <property type="entry name" value="RAS GTPASE-ACTIVATING PROTEIN WITH IQ MOTIF"/>
    <property type="match status" value="1"/>
</dbReference>
<dbReference type="PROSITE" id="PS50021">
    <property type="entry name" value="CH"/>
    <property type="match status" value="1"/>
</dbReference>
<dbReference type="SUPFAM" id="SSF143885">
    <property type="entry name" value="RGC domain-like"/>
    <property type="match status" value="1"/>
</dbReference>